<evidence type="ECO:0000256" key="3">
    <source>
        <dbReference type="ARBA" id="ARBA00022679"/>
    </source>
</evidence>
<dbReference type="GO" id="GO:0008173">
    <property type="term" value="F:RNA methyltransferase activity"/>
    <property type="evidence" value="ECO:0007669"/>
    <property type="project" value="InterPro"/>
</dbReference>
<proteinExistence type="inferred from homology"/>
<dbReference type="AlphaFoldDB" id="A0A2H0TTI6"/>
<comment type="caution">
    <text evidence="5">The sequence shown here is derived from an EMBL/GenBank/DDBJ whole genome shotgun (WGS) entry which is preliminary data.</text>
</comment>
<dbReference type="Gene3D" id="3.30.1330.30">
    <property type="match status" value="1"/>
</dbReference>
<dbReference type="GO" id="GO:0006396">
    <property type="term" value="P:RNA processing"/>
    <property type="evidence" value="ECO:0007669"/>
    <property type="project" value="InterPro"/>
</dbReference>
<dbReference type="EMBL" id="PFCB01000009">
    <property type="protein sequence ID" value="PIR74727.1"/>
    <property type="molecule type" value="Genomic_DNA"/>
</dbReference>
<keyword evidence="3" id="KW-0808">Transferase</keyword>
<dbReference type="InterPro" id="IPR029064">
    <property type="entry name" value="Ribosomal_eL30-like_sf"/>
</dbReference>
<dbReference type="InterPro" id="IPR029028">
    <property type="entry name" value="Alpha/beta_knot_MTases"/>
</dbReference>
<dbReference type="PANTHER" id="PTHR43191">
    <property type="entry name" value="RRNA METHYLTRANSFERASE 3"/>
    <property type="match status" value="1"/>
</dbReference>
<sequence length="258" mass="28451">MLTEKTRKFIHKLHQKKYRHESGAFLVEGIKGVQEALKNASGLMLVVDEEKQTEPQIAAIVADAKKQGYDIEIASEKDIVAIKSTDTFPGIMAVVPMSDYDIEAITGPIIFLDHVNDPGNLGTIIRTADWFGVKNILLSEGSVDPYNEKVVRSSMGSIFRVNIFQSEKASEDIAWLKQYKKYQVVGLTLNGEKFKSLNHEPRTANNILAFGSESHGLAADIDKLLDRRYTISGNGSAESLNLGVAVGITLHQLNAKHI</sequence>
<protein>
    <recommendedName>
        <fullName evidence="4">RNA 2-O ribose methyltransferase substrate binding domain-containing protein</fullName>
    </recommendedName>
</protein>
<evidence type="ECO:0000256" key="2">
    <source>
        <dbReference type="ARBA" id="ARBA00022603"/>
    </source>
</evidence>
<evidence type="ECO:0000259" key="4">
    <source>
        <dbReference type="SMART" id="SM00967"/>
    </source>
</evidence>
<dbReference type="GO" id="GO:0032259">
    <property type="term" value="P:methylation"/>
    <property type="evidence" value="ECO:0007669"/>
    <property type="project" value="UniProtKB-KW"/>
</dbReference>
<dbReference type="InterPro" id="IPR051259">
    <property type="entry name" value="rRNA_Methyltransferase"/>
</dbReference>
<evidence type="ECO:0000256" key="1">
    <source>
        <dbReference type="ARBA" id="ARBA00007228"/>
    </source>
</evidence>
<accession>A0A2H0TTI6</accession>
<dbReference type="InterPro" id="IPR013123">
    <property type="entry name" value="SpoU_subst-bd"/>
</dbReference>
<dbReference type="Proteomes" id="UP000230154">
    <property type="component" value="Unassembled WGS sequence"/>
</dbReference>
<dbReference type="GO" id="GO:0005737">
    <property type="term" value="C:cytoplasm"/>
    <property type="evidence" value="ECO:0007669"/>
    <property type="project" value="UniProtKB-ARBA"/>
</dbReference>
<dbReference type="InterPro" id="IPR029026">
    <property type="entry name" value="tRNA_m1G_MTases_N"/>
</dbReference>
<organism evidence="5 6">
    <name type="scientific">Candidatus Magasanikbacteria bacterium CG10_big_fil_rev_8_21_14_0_10_47_10</name>
    <dbReference type="NCBI Taxonomy" id="1974652"/>
    <lineage>
        <taxon>Bacteria</taxon>
        <taxon>Candidatus Magasanikiibacteriota</taxon>
    </lineage>
</organism>
<evidence type="ECO:0000313" key="5">
    <source>
        <dbReference type="EMBL" id="PIR74727.1"/>
    </source>
</evidence>
<dbReference type="SUPFAM" id="SSF55315">
    <property type="entry name" value="L30e-like"/>
    <property type="match status" value="1"/>
</dbReference>
<dbReference type="InterPro" id="IPR001537">
    <property type="entry name" value="SpoU_MeTrfase"/>
</dbReference>
<keyword evidence="2" id="KW-0489">Methyltransferase</keyword>
<dbReference type="InterPro" id="IPR053888">
    <property type="entry name" value="MRM3-like_sub_bind"/>
</dbReference>
<dbReference type="Gene3D" id="3.40.1280.10">
    <property type="match status" value="1"/>
</dbReference>
<comment type="similarity">
    <text evidence="1">Belongs to the class IV-like SAM-binding methyltransferase superfamily. RNA methyltransferase TrmH family.</text>
</comment>
<dbReference type="CDD" id="cd18095">
    <property type="entry name" value="SpoU-like_rRNA-MTase"/>
    <property type="match status" value="1"/>
</dbReference>
<dbReference type="Pfam" id="PF00588">
    <property type="entry name" value="SpoU_methylase"/>
    <property type="match status" value="1"/>
</dbReference>
<evidence type="ECO:0000313" key="6">
    <source>
        <dbReference type="Proteomes" id="UP000230154"/>
    </source>
</evidence>
<dbReference type="PANTHER" id="PTHR43191:SF2">
    <property type="entry name" value="RRNA METHYLTRANSFERASE 3, MITOCHONDRIAL"/>
    <property type="match status" value="1"/>
</dbReference>
<feature type="domain" description="RNA 2-O ribose methyltransferase substrate binding" evidence="4">
    <location>
        <begin position="26"/>
        <end position="101"/>
    </location>
</feature>
<name>A0A2H0TTI6_9BACT</name>
<dbReference type="SMART" id="SM00967">
    <property type="entry name" value="SpoU_sub_bind"/>
    <property type="match status" value="1"/>
</dbReference>
<dbReference type="SUPFAM" id="SSF75217">
    <property type="entry name" value="alpha/beta knot"/>
    <property type="match status" value="1"/>
</dbReference>
<dbReference type="GO" id="GO:0003723">
    <property type="term" value="F:RNA binding"/>
    <property type="evidence" value="ECO:0007669"/>
    <property type="project" value="InterPro"/>
</dbReference>
<gene>
    <name evidence="5" type="ORF">COU35_00975</name>
</gene>
<dbReference type="Pfam" id="PF22435">
    <property type="entry name" value="MRM3-like_sub_bind"/>
    <property type="match status" value="1"/>
</dbReference>
<reference evidence="6" key="1">
    <citation type="submission" date="2017-09" db="EMBL/GenBank/DDBJ databases">
        <title>Depth-based differentiation of microbial function through sediment-hosted aquifers and enrichment of novel symbionts in the deep terrestrial subsurface.</title>
        <authorList>
            <person name="Probst A.J."/>
            <person name="Ladd B."/>
            <person name="Jarett J.K."/>
            <person name="Geller-Mcgrath D.E."/>
            <person name="Sieber C.M.K."/>
            <person name="Emerson J.B."/>
            <person name="Anantharaman K."/>
            <person name="Thomas B.C."/>
            <person name="Malmstrom R."/>
            <person name="Stieglmeier M."/>
            <person name="Klingl A."/>
            <person name="Woyke T."/>
            <person name="Ryan C.M."/>
            <person name="Banfield J.F."/>
        </authorList>
    </citation>
    <scope>NUCLEOTIDE SEQUENCE [LARGE SCALE GENOMIC DNA]</scope>
</reference>